<reference evidence="1 2" key="1">
    <citation type="submission" date="2013-03" db="EMBL/GenBank/DDBJ databases">
        <authorList>
            <person name="Le V."/>
        </authorList>
    </citation>
    <scope>NUCLEOTIDE SEQUENCE [LARGE SCALE GENOMIC DNA]</scope>
    <source>
        <strain evidence="1 2">BiD32</strain>
    </source>
</reference>
<evidence type="ECO:0000313" key="1">
    <source>
        <dbReference type="EMBL" id="CCW19278.1"/>
    </source>
</evidence>
<accession>N1MVD8</accession>
<sequence length="64" mass="6983">MSGVFGSTDARMAEKSVSHCGAGIVRSPAADWTPWRFIEISNRRAALSVMPVGERLAALFFLEQ</sequence>
<dbReference type="EMBL" id="CAVK010000183">
    <property type="protein sequence ID" value="CCW19278.1"/>
    <property type="molecule type" value="Genomic_DNA"/>
</dbReference>
<reference evidence="2" key="2">
    <citation type="submission" date="2013-04" db="EMBL/GenBank/DDBJ databases">
        <title>Bisphenol A degrading Sphingobium sp. strain BiD32.</title>
        <authorList>
            <person name="Nielsen J.L."/>
            <person name="Zhou N.A."/>
            <person name="Kjeldal H."/>
        </authorList>
    </citation>
    <scope>NUCLEOTIDE SEQUENCE [LARGE SCALE GENOMIC DNA]</scope>
    <source>
        <strain evidence="2">BiD32</strain>
    </source>
</reference>
<proteinExistence type="predicted"/>
<evidence type="ECO:0000313" key="2">
    <source>
        <dbReference type="Proteomes" id="UP000013201"/>
    </source>
</evidence>
<comment type="caution">
    <text evidence="1">The sequence shown here is derived from an EMBL/GenBank/DDBJ whole genome shotgun (WGS) entry which is preliminary data.</text>
</comment>
<dbReference type="Proteomes" id="UP000013201">
    <property type="component" value="Unassembled WGS sequence"/>
</dbReference>
<dbReference type="AlphaFoldDB" id="N1MVD8"/>
<name>N1MVD8_9SPHN</name>
<protein>
    <submittedName>
        <fullName evidence="1">Uncharacterized protein</fullName>
    </submittedName>
</protein>
<keyword evidence="2" id="KW-1185">Reference proteome</keyword>
<organism evidence="1 2">
    <name type="scientific">Sphingobium indicum BiD32</name>
    <dbReference type="NCBI Taxonomy" id="1301087"/>
    <lineage>
        <taxon>Bacteria</taxon>
        <taxon>Pseudomonadati</taxon>
        <taxon>Pseudomonadota</taxon>
        <taxon>Alphaproteobacteria</taxon>
        <taxon>Sphingomonadales</taxon>
        <taxon>Sphingomonadaceae</taxon>
        <taxon>Sphingobium</taxon>
    </lineage>
</organism>
<gene>
    <name evidence="1" type="ORF">EBBID32_36440</name>
</gene>